<feature type="domain" description="LicD/FKTN/FKRP nucleotidyltransferase" evidence="6">
    <location>
        <begin position="220"/>
        <end position="261"/>
    </location>
</feature>
<evidence type="ECO:0000313" key="7">
    <source>
        <dbReference type="EMBL" id="KAK8240594.1"/>
    </source>
</evidence>
<keyword evidence="5" id="KW-0732">Signal</keyword>
<feature type="domain" description="LicD/FKTN/FKRP nucleotidyltransferase" evidence="6">
    <location>
        <begin position="109"/>
        <end position="210"/>
    </location>
</feature>
<dbReference type="EMBL" id="JBBWRZ010000003">
    <property type="protein sequence ID" value="KAK8240594.1"/>
    <property type="molecule type" value="Genomic_DNA"/>
</dbReference>
<dbReference type="PANTHER" id="PTHR15407:SF32">
    <property type="entry name" value="PROTEIN (MNN4), PUTATIVE (AFU_ORTHOLOGUE AFUA_1G03790)-RELATED"/>
    <property type="match status" value="1"/>
</dbReference>
<keyword evidence="4" id="KW-0472">Membrane</keyword>
<organism evidence="7 8">
    <name type="scientific">Phyllosticta capitalensis</name>
    <dbReference type="NCBI Taxonomy" id="121624"/>
    <lineage>
        <taxon>Eukaryota</taxon>
        <taxon>Fungi</taxon>
        <taxon>Dikarya</taxon>
        <taxon>Ascomycota</taxon>
        <taxon>Pezizomycotina</taxon>
        <taxon>Dothideomycetes</taxon>
        <taxon>Dothideomycetes incertae sedis</taxon>
        <taxon>Botryosphaeriales</taxon>
        <taxon>Phyllostictaceae</taxon>
        <taxon>Phyllosticta</taxon>
    </lineage>
</organism>
<evidence type="ECO:0000259" key="6">
    <source>
        <dbReference type="Pfam" id="PF04991"/>
    </source>
</evidence>
<feature type="signal peptide" evidence="5">
    <location>
        <begin position="1"/>
        <end position="21"/>
    </location>
</feature>
<dbReference type="InterPro" id="IPR009644">
    <property type="entry name" value="FKTN/MNN4/W02B3.4-1"/>
</dbReference>
<evidence type="ECO:0000256" key="5">
    <source>
        <dbReference type="SAM" id="SignalP"/>
    </source>
</evidence>
<keyword evidence="3" id="KW-1133">Transmembrane helix</keyword>
<evidence type="ECO:0000256" key="2">
    <source>
        <dbReference type="ARBA" id="ARBA00022692"/>
    </source>
</evidence>
<dbReference type="PROSITE" id="PS51257">
    <property type="entry name" value="PROKAR_LIPOPROTEIN"/>
    <property type="match status" value="1"/>
</dbReference>
<keyword evidence="2" id="KW-0812">Transmembrane</keyword>
<evidence type="ECO:0000313" key="8">
    <source>
        <dbReference type="Proteomes" id="UP001492380"/>
    </source>
</evidence>
<dbReference type="Proteomes" id="UP001492380">
    <property type="component" value="Unassembled WGS sequence"/>
</dbReference>
<feature type="chain" id="PRO_5047167995" evidence="5">
    <location>
        <begin position="22"/>
        <end position="306"/>
    </location>
</feature>
<accession>A0ABR1YWL0</accession>
<evidence type="ECO:0000256" key="3">
    <source>
        <dbReference type="ARBA" id="ARBA00022989"/>
    </source>
</evidence>
<comment type="caution">
    <text evidence="7">The sequence shown here is derived from an EMBL/GenBank/DDBJ whole genome shotgun (WGS) entry which is preliminary data.</text>
</comment>
<dbReference type="InterPro" id="IPR007074">
    <property type="entry name" value="LicD/FKTN/FKRP_NTP_transf"/>
</dbReference>
<comment type="subcellular location">
    <subcellularLocation>
        <location evidence="1">Membrane</location>
        <topology evidence="1">Single-pass membrane protein</topology>
    </subcellularLocation>
</comment>
<protein>
    <submittedName>
        <fullName evidence="7">Mannosylphosphorylation protein</fullName>
    </submittedName>
</protein>
<dbReference type="Pfam" id="PF04991">
    <property type="entry name" value="LicD"/>
    <property type="match status" value="2"/>
</dbReference>
<keyword evidence="8" id="KW-1185">Reference proteome</keyword>
<proteinExistence type="predicted"/>
<gene>
    <name evidence="7" type="ORF">HDK90DRAFT_188593</name>
</gene>
<evidence type="ECO:0000256" key="1">
    <source>
        <dbReference type="ARBA" id="ARBA00004167"/>
    </source>
</evidence>
<sequence length="306" mass="35522">MFTRLSLLLALLAACVALVHTAPAPAPAPATIPRLQKRDADFLSVKTKNRKDHSGKKGDPVEKYFHESTFHPHYDGRFAEHTLSYDDRLSNLTALVQTYLSTMHDIGAETWIMHGSLLGWWWNRKIMPWDTDIDVQISEQSMHYLASYYNMSVHHFNIPGTDQSRDYMIEVNPHYTNGSTKDWLNVIDARWIDTDTGLFIDITTVRHDKEREENGQAGWMYCKDKHHFRFDDIFPLRDSTFENMPVKIPFAYQALLQEEYGSRSLTNTRYEGHRFDQTEMKWIPLNSYCSTHKNECRSGTHQGGGD</sequence>
<reference evidence="7 8" key="1">
    <citation type="submission" date="2024-04" db="EMBL/GenBank/DDBJ databases">
        <title>Phyllosticta paracitricarpa is synonymous to the EU quarantine fungus P. citricarpa based on phylogenomic analyses.</title>
        <authorList>
            <consortium name="Lawrence Berkeley National Laboratory"/>
            <person name="Van Ingen-Buijs V.A."/>
            <person name="Van Westerhoven A.C."/>
            <person name="Haridas S."/>
            <person name="Skiadas P."/>
            <person name="Martin F."/>
            <person name="Groenewald J.Z."/>
            <person name="Crous P.W."/>
            <person name="Seidl M.F."/>
        </authorList>
    </citation>
    <scope>NUCLEOTIDE SEQUENCE [LARGE SCALE GENOMIC DNA]</scope>
    <source>
        <strain evidence="7 8">CBS 123374</strain>
    </source>
</reference>
<dbReference type="PANTHER" id="PTHR15407">
    <property type="entry name" value="FUKUTIN-RELATED"/>
    <property type="match status" value="1"/>
</dbReference>
<name>A0ABR1YWL0_9PEZI</name>
<evidence type="ECO:0000256" key="4">
    <source>
        <dbReference type="ARBA" id="ARBA00023136"/>
    </source>
</evidence>